<dbReference type="RefSeq" id="WP_054296240.1">
    <property type="nucleotide sequence ID" value="NZ_CP012752.1"/>
</dbReference>
<dbReference type="STRING" id="860235.AOZ06_52580"/>
<dbReference type="PANTHER" id="PTHR44196:SF1">
    <property type="entry name" value="DEHYDROGENASE_REDUCTASE SDR FAMILY MEMBER 7B"/>
    <property type="match status" value="1"/>
</dbReference>
<dbReference type="EMBL" id="CP012752">
    <property type="protein sequence ID" value="ALG14370.1"/>
    <property type="molecule type" value="Genomic_DNA"/>
</dbReference>
<evidence type="ECO:0000313" key="4">
    <source>
        <dbReference type="Proteomes" id="UP000063699"/>
    </source>
</evidence>
<dbReference type="Proteomes" id="UP000063699">
    <property type="component" value="Chromosome"/>
</dbReference>
<proteinExistence type="inferred from homology"/>
<dbReference type="InterPro" id="IPR036291">
    <property type="entry name" value="NAD(P)-bd_dom_sf"/>
</dbReference>
<dbReference type="OrthoDB" id="158573at2"/>
<dbReference type="GO" id="GO:0016491">
    <property type="term" value="F:oxidoreductase activity"/>
    <property type="evidence" value="ECO:0007669"/>
    <property type="project" value="UniProtKB-KW"/>
</dbReference>
<reference evidence="3 4" key="1">
    <citation type="submission" date="2015-07" db="EMBL/GenBank/DDBJ databases">
        <title>Genome sequencing of Kibdelosporangium phytohabitans.</title>
        <authorList>
            <person name="Qin S."/>
            <person name="Xing K."/>
        </authorList>
    </citation>
    <scope>NUCLEOTIDE SEQUENCE [LARGE SCALE GENOMIC DNA]</scope>
    <source>
        <strain evidence="3 4">KLBMP1111</strain>
    </source>
</reference>
<dbReference type="PANTHER" id="PTHR44196">
    <property type="entry name" value="DEHYDROGENASE/REDUCTASE SDR FAMILY MEMBER 7B"/>
    <property type="match status" value="1"/>
</dbReference>
<dbReference type="NCBIfam" id="NF006073">
    <property type="entry name" value="PRK08219.1"/>
    <property type="match status" value="1"/>
</dbReference>
<organism evidence="3 4">
    <name type="scientific">Kibdelosporangium phytohabitans</name>
    <dbReference type="NCBI Taxonomy" id="860235"/>
    <lineage>
        <taxon>Bacteria</taxon>
        <taxon>Bacillati</taxon>
        <taxon>Actinomycetota</taxon>
        <taxon>Actinomycetes</taxon>
        <taxon>Pseudonocardiales</taxon>
        <taxon>Pseudonocardiaceae</taxon>
        <taxon>Kibdelosporangium</taxon>
    </lineage>
</organism>
<dbReference type="KEGG" id="kphy:AOZ06_52580"/>
<keyword evidence="4" id="KW-1185">Reference proteome</keyword>
<dbReference type="GO" id="GO:0016020">
    <property type="term" value="C:membrane"/>
    <property type="evidence" value="ECO:0007669"/>
    <property type="project" value="TreeGrafter"/>
</dbReference>
<evidence type="ECO:0000256" key="1">
    <source>
        <dbReference type="ARBA" id="ARBA00006484"/>
    </source>
</evidence>
<accession>A0A0N9IGA6</accession>
<dbReference type="AlphaFoldDB" id="A0A0N9IGA6"/>
<sequence length="219" mass="23757">MKRALVTGASGGIGAAIARLLAPTHEVWLGGRTIPDDLPGRPWPLDLRDFDAFEERTAEIGDLDVLVHSAAMSDLGPVATTSLQTWRDTFELNVFAVAELTRVLLPKLRAAKGHVVLINSGAGIRINATWGSYGASKFALRAYADALRAEEPDLRVTSVFPGRTATEMQRKVRALEGGEYEPENYLKPETVARAVLNAINTTDDGHQTEVVIRQRATAV</sequence>
<gene>
    <name evidence="3" type="ORF">AOZ06_52580</name>
</gene>
<dbReference type="Pfam" id="PF00106">
    <property type="entry name" value="adh_short"/>
    <property type="match status" value="1"/>
</dbReference>
<protein>
    <submittedName>
        <fullName evidence="3">Short-chain dehydrogenase</fullName>
    </submittedName>
</protein>
<dbReference type="PROSITE" id="PS00061">
    <property type="entry name" value="ADH_SHORT"/>
    <property type="match status" value="1"/>
</dbReference>
<name>A0A0N9IGA6_9PSEU</name>
<dbReference type="InterPro" id="IPR020904">
    <property type="entry name" value="Sc_DH/Rdtase_CS"/>
</dbReference>
<dbReference type="PRINTS" id="PR00081">
    <property type="entry name" value="GDHRDH"/>
</dbReference>
<dbReference type="InterPro" id="IPR002347">
    <property type="entry name" value="SDR_fam"/>
</dbReference>
<comment type="similarity">
    <text evidence="1">Belongs to the short-chain dehydrogenases/reductases (SDR) family.</text>
</comment>
<evidence type="ECO:0000256" key="2">
    <source>
        <dbReference type="ARBA" id="ARBA00023002"/>
    </source>
</evidence>
<dbReference type="Gene3D" id="3.40.50.720">
    <property type="entry name" value="NAD(P)-binding Rossmann-like Domain"/>
    <property type="match status" value="1"/>
</dbReference>
<evidence type="ECO:0000313" key="3">
    <source>
        <dbReference type="EMBL" id="ALG14370.1"/>
    </source>
</evidence>
<keyword evidence="2" id="KW-0560">Oxidoreductase</keyword>
<dbReference type="SUPFAM" id="SSF51735">
    <property type="entry name" value="NAD(P)-binding Rossmann-fold domains"/>
    <property type="match status" value="1"/>
</dbReference>